<dbReference type="Pfam" id="PF09719">
    <property type="entry name" value="C_GCAxxG_C_C"/>
    <property type="match status" value="1"/>
</dbReference>
<dbReference type="InterPro" id="IPR010181">
    <property type="entry name" value="CGCAxxGCC_motif"/>
</dbReference>
<gene>
    <name evidence="2" type="ORF">EDX97_11300</name>
</gene>
<dbReference type="EMBL" id="RJQC01000006">
    <property type="protein sequence ID" value="RNM29002.1"/>
    <property type="molecule type" value="Genomic_DNA"/>
</dbReference>
<organism evidence="2 3">
    <name type="scientific">Absicoccus porci</name>
    <dbReference type="NCBI Taxonomy" id="2486576"/>
    <lineage>
        <taxon>Bacteria</taxon>
        <taxon>Bacillati</taxon>
        <taxon>Bacillota</taxon>
        <taxon>Erysipelotrichia</taxon>
        <taxon>Erysipelotrichales</taxon>
        <taxon>Erysipelotrichaceae</taxon>
        <taxon>Absicoccus</taxon>
    </lineage>
</organism>
<evidence type="ECO:0000313" key="3">
    <source>
        <dbReference type="Proteomes" id="UP000276568"/>
    </source>
</evidence>
<feature type="transmembrane region" description="Helical" evidence="1">
    <location>
        <begin position="41"/>
        <end position="65"/>
    </location>
</feature>
<accession>A0A3N0HXZ2</accession>
<keyword evidence="1" id="KW-0812">Transmembrane</keyword>
<protein>
    <recommendedName>
        <fullName evidence="4">C_GCAxxG_C_C family protein</fullName>
    </recommendedName>
</protein>
<keyword evidence="1" id="KW-1133">Transmembrane helix</keyword>
<dbReference type="Proteomes" id="UP000276568">
    <property type="component" value="Unassembled WGS sequence"/>
</dbReference>
<name>A0A3N0HXZ2_9FIRM</name>
<evidence type="ECO:0008006" key="4">
    <source>
        <dbReference type="Google" id="ProtNLM"/>
    </source>
</evidence>
<comment type="caution">
    <text evidence="2">The sequence shown here is derived from an EMBL/GenBank/DDBJ whole genome shotgun (WGS) entry which is preliminary data.</text>
</comment>
<proteinExistence type="predicted"/>
<keyword evidence="1" id="KW-0472">Membrane</keyword>
<evidence type="ECO:0000313" key="2">
    <source>
        <dbReference type="EMBL" id="RNM29002.1"/>
    </source>
</evidence>
<dbReference type="AlphaFoldDB" id="A0A3N0HXZ2"/>
<reference evidence="2 3" key="1">
    <citation type="submission" date="2018-11" db="EMBL/GenBank/DDBJ databases">
        <title>Clostridium sp. nov., a member of the family Erysipelotrichaceae isolated from pig faeces.</title>
        <authorList>
            <person name="Chang Y.-H."/>
        </authorList>
    </citation>
    <scope>NUCLEOTIDE SEQUENCE [LARGE SCALE GENOMIC DNA]</scope>
    <source>
        <strain evidence="2 3">YH-panp20</strain>
    </source>
</reference>
<dbReference type="RefSeq" id="WP_128521250.1">
    <property type="nucleotide sequence ID" value="NZ_RJQC01000006.1"/>
</dbReference>
<keyword evidence="3" id="KW-1185">Reference proteome</keyword>
<dbReference type="NCBIfam" id="TIGR01909">
    <property type="entry name" value="C_GCAxxG_C_C"/>
    <property type="match status" value="1"/>
</dbReference>
<evidence type="ECO:0000256" key="1">
    <source>
        <dbReference type="SAM" id="Phobius"/>
    </source>
</evidence>
<sequence>MTLSEVIEKYYVNQNYNCAETLLHAANEYYDLQISEADMKMMAGFGGGMFVGSTCGAMVGCIAALSKMVIHNKAHEELDTIRPLIQAYQRNFKQILGATQCVELKPKYNTTAKRCLPTCLMAGQALEKTLEEIKKEEE</sequence>
<dbReference type="OrthoDB" id="45689at2"/>